<name>A0A0E3X9L0_9CAUD</name>
<dbReference type="Proteomes" id="UP000033016">
    <property type="component" value="Segment"/>
</dbReference>
<organism evidence="1 2">
    <name type="scientific">Bacillus phage Stills</name>
    <dbReference type="NCBI Taxonomy" id="1610833"/>
    <lineage>
        <taxon>Viruses</taxon>
        <taxon>Duplodnaviria</taxon>
        <taxon>Heunggongvirae</taxon>
        <taxon>Uroviricota</taxon>
        <taxon>Caudoviricetes</taxon>
        <taxon>Slashvirus</taxon>
        <taxon>Slashvirus stills</taxon>
    </lineage>
</organism>
<dbReference type="RefSeq" id="YP_009196995.1">
    <property type="nucleotide sequence ID" value="NC_028777.1"/>
</dbReference>
<gene>
    <name evidence="1" type="ORF">CPT_Stills110</name>
</gene>
<dbReference type="GeneID" id="26661036"/>
<reference evidence="1 2" key="1">
    <citation type="journal article" date="2015" name="Genome Announc.">
        <title>Complete Genome Sequence of Bacillus megaterium Siphophage Stills.</title>
        <authorList>
            <person name="Lee S.S."/>
            <person name="Kongari R.R."/>
            <person name="Hernandez A.C."/>
            <person name="Kuty Everett G.F."/>
        </authorList>
    </citation>
    <scope>NUCLEOTIDE SEQUENCE [LARGE SCALE GENOMIC DNA]</scope>
</reference>
<reference evidence="2" key="2">
    <citation type="submission" date="2015-01" db="EMBL/GenBank/DDBJ databases">
        <title>Complete Genome of Bacillus megaterium Siphophage Stills.</title>
        <authorList>
            <person name="Lee S.S."/>
            <person name="Kongari R.R."/>
            <person name="Hernandez A.C."/>
            <person name="Everett G.F.K."/>
        </authorList>
    </citation>
    <scope>NUCLEOTIDE SEQUENCE [LARGE SCALE GENOMIC DNA]</scope>
</reference>
<sequence>MKYEYINMINRNTMKGIQAIYITIRNRKKLHTITNDLNMIHRISNKATKYTTEYMSTYEYNKRIREANKKGYEVS</sequence>
<evidence type="ECO:0000313" key="2">
    <source>
        <dbReference type="Proteomes" id="UP000033016"/>
    </source>
</evidence>
<dbReference type="KEGG" id="vg:26661036"/>
<evidence type="ECO:0000313" key="1">
    <source>
        <dbReference type="EMBL" id="AKC02738.1"/>
    </source>
</evidence>
<protein>
    <submittedName>
        <fullName evidence="1">Uncharacterized protein</fullName>
    </submittedName>
</protein>
<dbReference type="EMBL" id="KP696448">
    <property type="protein sequence ID" value="AKC02738.1"/>
    <property type="molecule type" value="Genomic_DNA"/>
</dbReference>
<dbReference type="OrthoDB" id="21367at10239"/>
<proteinExistence type="predicted"/>
<accession>A0A0E3X9L0</accession>
<keyword evidence="2" id="KW-1185">Reference proteome</keyword>